<dbReference type="Pfam" id="PF10294">
    <property type="entry name" value="Methyltransf_16"/>
    <property type="match status" value="1"/>
</dbReference>
<proteinExistence type="predicted"/>
<protein>
    <recommendedName>
        <fullName evidence="3">Diaminohydroxyphosphoribosylamino-pyrimidine deaminase</fullName>
    </recommendedName>
</protein>
<evidence type="ECO:0008006" key="3">
    <source>
        <dbReference type="Google" id="ProtNLM"/>
    </source>
</evidence>
<dbReference type="SUPFAM" id="SSF53335">
    <property type="entry name" value="S-adenosyl-L-methionine-dependent methyltransferases"/>
    <property type="match status" value="1"/>
</dbReference>
<keyword evidence="2" id="KW-1185">Reference proteome</keyword>
<dbReference type="PANTHER" id="PTHR14614">
    <property type="entry name" value="HEPATOCELLULAR CARCINOMA-ASSOCIATED ANTIGEN"/>
    <property type="match status" value="1"/>
</dbReference>
<comment type="caution">
    <text evidence="1">The sequence shown here is derived from an EMBL/GenBank/DDBJ whole genome shotgun (WGS) entry which is preliminary data.</text>
</comment>
<dbReference type="InterPro" id="IPR019410">
    <property type="entry name" value="Methyltransf_16"/>
</dbReference>
<dbReference type="InterPro" id="IPR029063">
    <property type="entry name" value="SAM-dependent_MTases_sf"/>
</dbReference>
<dbReference type="GO" id="GO:0005829">
    <property type="term" value="C:cytosol"/>
    <property type="evidence" value="ECO:0007669"/>
    <property type="project" value="TreeGrafter"/>
</dbReference>
<reference evidence="1" key="1">
    <citation type="submission" date="2022-10" db="EMBL/GenBank/DDBJ databases">
        <title>Determination and structural analysis of whole genome sequence of Sarocladium strictum F4-1.</title>
        <authorList>
            <person name="Hu L."/>
            <person name="Jiang Y."/>
        </authorList>
    </citation>
    <scope>NUCLEOTIDE SEQUENCE</scope>
    <source>
        <strain evidence="1">F4-1</strain>
    </source>
</reference>
<name>A0AA39GK99_SARSR</name>
<accession>A0AA39GK99</accession>
<dbReference type="AlphaFoldDB" id="A0AA39GK99"/>
<dbReference type="Gene3D" id="3.40.50.150">
    <property type="entry name" value="Vaccinia Virus protein VP39"/>
    <property type="match status" value="1"/>
</dbReference>
<dbReference type="PANTHER" id="PTHR14614:SF109">
    <property type="entry name" value="RIBOSOMAL LYSINE N-METHYLTRANSFERASE 5"/>
    <property type="match status" value="1"/>
</dbReference>
<gene>
    <name evidence="1" type="ORF">NLU13_4757</name>
</gene>
<evidence type="ECO:0000313" key="2">
    <source>
        <dbReference type="Proteomes" id="UP001175261"/>
    </source>
</evidence>
<dbReference type="GO" id="GO:0032991">
    <property type="term" value="C:protein-containing complex"/>
    <property type="evidence" value="ECO:0007669"/>
    <property type="project" value="TreeGrafter"/>
</dbReference>
<dbReference type="EMBL" id="JAPDFR010000003">
    <property type="protein sequence ID" value="KAK0388514.1"/>
    <property type="molecule type" value="Genomic_DNA"/>
</dbReference>
<dbReference type="GO" id="GO:0008757">
    <property type="term" value="F:S-adenosylmethionine-dependent methyltransferase activity"/>
    <property type="evidence" value="ECO:0007669"/>
    <property type="project" value="UniProtKB-ARBA"/>
</dbReference>
<sequence length="320" mass="34175">MSLAERLTAHLGEAVADPEEETFILYCRPRTTHSLGFIDPKASSVDVTIHNKDYTIHQSPSILSSSRAGGTTGAVLWAITPLFASWISSPAPLAFLPPPTSVLELGCGISPLNALALASTYTASSPPVTRRYVLTDQSYVSRFIARNLSENEHHLQPPKRNVRGGKANRAAAAAAAAAAAESPAVSSQTTTTTTTSCDIQFKSLDWETDAVASTVGSQGFDLVVACDCVYNEALIKPLLQTCADACQLRRAEGEEDGGGEAADTACVIAQQLRDDTVFEAWLTTFMSKFRAWRVADGLLPAGLRVEDGFVIYIGVLKSKH</sequence>
<evidence type="ECO:0000313" key="1">
    <source>
        <dbReference type="EMBL" id="KAK0388514.1"/>
    </source>
</evidence>
<organism evidence="1 2">
    <name type="scientific">Sarocladium strictum</name>
    <name type="common">Black bundle disease fungus</name>
    <name type="synonym">Acremonium strictum</name>
    <dbReference type="NCBI Taxonomy" id="5046"/>
    <lineage>
        <taxon>Eukaryota</taxon>
        <taxon>Fungi</taxon>
        <taxon>Dikarya</taxon>
        <taxon>Ascomycota</taxon>
        <taxon>Pezizomycotina</taxon>
        <taxon>Sordariomycetes</taxon>
        <taxon>Hypocreomycetidae</taxon>
        <taxon>Hypocreales</taxon>
        <taxon>Sarocladiaceae</taxon>
        <taxon>Sarocladium</taxon>
    </lineage>
</organism>
<dbReference type="Proteomes" id="UP001175261">
    <property type="component" value="Unassembled WGS sequence"/>
</dbReference>